<dbReference type="Proteomes" id="UP000029965">
    <property type="component" value="Chromosome 15"/>
</dbReference>
<name>A0A0D9REL6_CHLSB</name>
<evidence type="ECO:0000313" key="2">
    <source>
        <dbReference type="Proteomes" id="UP000029965"/>
    </source>
</evidence>
<dbReference type="GeneTree" id="ENSGT01150000287003"/>
<dbReference type="eggNOG" id="ENOG502S9XJ">
    <property type="taxonomic scope" value="Eukaryota"/>
</dbReference>
<keyword evidence="2" id="KW-1185">Reference proteome</keyword>
<reference evidence="1 2" key="1">
    <citation type="submission" date="2014-03" db="EMBL/GenBank/DDBJ databases">
        <authorList>
            <person name="Warren W."/>
            <person name="Wilson R.K."/>
        </authorList>
    </citation>
    <scope>NUCLEOTIDE SEQUENCE</scope>
</reference>
<reference evidence="1" key="2">
    <citation type="submission" date="2025-08" db="UniProtKB">
        <authorList>
            <consortium name="Ensembl"/>
        </authorList>
    </citation>
    <scope>IDENTIFICATION</scope>
</reference>
<sequence>MGEDFMTKTPKAMATKTKIDKWDLIKLKSFCTAKETTISMNRQPSEWEKIFAIYPSDKGLIFRIYKELKQIYKKNKQPIKKWAKDMNRHFAKENIYAANRHMKKCSSSLVIREMQKTTVRYHLMPVRMAIIKRSGNNRCWRGCGEIGMLVCWWGCKLVQPLWKTVWQFLKDLELEIPIDPAISLLGIYPKDYKSCYYKDSCTHMFIAALFTIAKTWNQPKCPSMIDWIKKMWHIYTVEYYAAIKRNEIMSF</sequence>
<organism evidence="1 2">
    <name type="scientific">Chlorocebus sabaeus</name>
    <name type="common">Green monkey</name>
    <name type="synonym">Simia sabaea</name>
    <dbReference type="NCBI Taxonomy" id="60711"/>
    <lineage>
        <taxon>Eukaryota</taxon>
        <taxon>Metazoa</taxon>
        <taxon>Chordata</taxon>
        <taxon>Craniata</taxon>
        <taxon>Vertebrata</taxon>
        <taxon>Euteleostomi</taxon>
        <taxon>Mammalia</taxon>
        <taxon>Eutheria</taxon>
        <taxon>Euarchontoglires</taxon>
        <taxon>Primates</taxon>
        <taxon>Haplorrhini</taxon>
        <taxon>Catarrhini</taxon>
        <taxon>Cercopithecidae</taxon>
        <taxon>Cercopithecinae</taxon>
        <taxon>Chlorocebus</taxon>
    </lineage>
</organism>
<evidence type="ECO:0000313" key="1">
    <source>
        <dbReference type="Ensembl" id="ENSCSAP00000007055.1"/>
    </source>
</evidence>
<dbReference type="EMBL" id="AQIB01076318">
    <property type="status" value="NOT_ANNOTATED_CDS"/>
    <property type="molecule type" value="Genomic_DNA"/>
</dbReference>
<dbReference type="AlphaFoldDB" id="A0A0D9REL6"/>
<dbReference type="OMA" id="EYNIANS"/>
<proteinExistence type="predicted"/>
<protein>
    <submittedName>
        <fullName evidence="1">Uncharacterized protein</fullName>
    </submittedName>
</protein>
<reference evidence="1" key="3">
    <citation type="submission" date="2025-09" db="UniProtKB">
        <authorList>
            <consortium name="Ensembl"/>
        </authorList>
    </citation>
    <scope>IDENTIFICATION</scope>
</reference>
<dbReference type="Ensembl" id="ENSCSAT00000008923.1">
    <property type="protein sequence ID" value="ENSCSAP00000007055.1"/>
    <property type="gene ID" value="ENSCSAG00000010836.1"/>
</dbReference>
<dbReference type="STRING" id="60711.ENSCSAP00000007055"/>
<accession>A0A0D9REL6</accession>